<accession>A0ABT1WIP1</accession>
<dbReference type="Pfam" id="PF03385">
    <property type="entry name" value="STELLO"/>
    <property type="match status" value="1"/>
</dbReference>
<comment type="caution">
    <text evidence="1">The sequence shown here is derived from an EMBL/GenBank/DDBJ whole genome shotgun (WGS) entry which is preliminary data.</text>
</comment>
<dbReference type="Proteomes" id="UP001204142">
    <property type="component" value="Unassembled WGS sequence"/>
</dbReference>
<protein>
    <submittedName>
        <fullName evidence="1">STELLO glycosyltransferase family protein</fullName>
    </submittedName>
</protein>
<evidence type="ECO:0000313" key="2">
    <source>
        <dbReference type="Proteomes" id="UP001204142"/>
    </source>
</evidence>
<sequence length="326" mass="37491">MKKWIVITTINSPTKAIHRISEMTKLGWRCVVVGDRKTPADWSSPGINYFSYEQQLKNFGDLARDTPANHYCRKNLGYLYAIQQGADVILETDDDNIPGQYFGTNISREVTGQRLGGTRWSNVYKHFSDQLIWPRGNPLDSIHEGGHLTEEVVTESAPIQQFLADGDPDVDAIYRLLFKKPLIFRQRTPVLLDNGTWCSFNSQNTLFFKEAFPALYLPCHVSFRMTDIWRSFVAQAGLWKQGKKIAFRAATVVQERNEHNLMRDFSDEVVGYLRNEEIVTALETIEAMALDEFVLTAWEKLRHIGVVINEEVHLANAWMKEVKKYL</sequence>
<name>A0ABT1WIP1_9BURK</name>
<dbReference type="EMBL" id="JANIGO010000005">
    <property type="protein sequence ID" value="MCQ8897393.1"/>
    <property type="molecule type" value="Genomic_DNA"/>
</dbReference>
<evidence type="ECO:0000313" key="1">
    <source>
        <dbReference type="EMBL" id="MCQ8897393.1"/>
    </source>
</evidence>
<gene>
    <name evidence="1" type="ORF">NQT62_13205</name>
</gene>
<keyword evidence="2" id="KW-1185">Reference proteome</keyword>
<organism evidence="1 2">
    <name type="scientific">Limnobacter humi</name>
    <dbReference type="NCBI Taxonomy" id="1778671"/>
    <lineage>
        <taxon>Bacteria</taxon>
        <taxon>Pseudomonadati</taxon>
        <taxon>Pseudomonadota</taxon>
        <taxon>Betaproteobacteria</taxon>
        <taxon>Burkholderiales</taxon>
        <taxon>Burkholderiaceae</taxon>
        <taxon>Limnobacter</taxon>
    </lineage>
</organism>
<proteinExistence type="predicted"/>
<dbReference type="PANTHER" id="PTHR31362:SF0">
    <property type="entry name" value="EXOSTOSIN DOMAIN-CONTAINING PROTEIN-RELATED"/>
    <property type="match status" value="1"/>
</dbReference>
<dbReference type="PANTHER" id="PTHR31362">
    <property type="entry name" value="GLYCOSYLTRANSFERASE STELLO1-RELATED"/>
    <property type="match status" value="1"/>
</dbReference>
<dbReference type="InterPro" id="IPR005049">
    <property type="entry name" value="STL-like"/>
</dbReference>
<reference evidence="1 2" key="1">
    <citation type="submission" date="2022-07" db="EMBL/GenBank/DDBJ databases">
        <authorList>
            <person name="Xamxidin M."/>
            <person name="Wu M."/>
        </authorList>
    </citation>
    <scope>NUCLEOTIDE SEQUENCE [LARGE SCALE GENOMIC DNA]</scope>
    <source>
        <strain evidence="1 2">NBRC 111650</strain>
    </source>
</reference>
<dbReference type="RefSeq" id="WP_256765199.1">
    <property type="nucleotide sequence ID" value="NZ_JANIGO010000005.1"/>
</dbReference>